<evidence type="ECO:0000259" key="1">
    <source>
        <dbReference type="Pfam" id="PF13930"/>
    </source>
</evidence>
<dbReference type="EMBL" id="JACHJI010000016">
    <property type="protein sequence ID" value="MBB4902360.1"/>
    <property type="molecule type" value="Genomic_DNA"/>
</dbReference>
<dbReference type="Pfam" id="PF13930">
    <property type="entry name" value="Endonuclea_NS_2"/>
    <property type="match status" value="1"/>
</dbReference>
<dbReference type="RefSeq" id="WP_184827638.1">
    <property type="nucleotide sequence ID" value="NZ_BMTK01000049.1"/>
</dbReference>
<dbReference type="InterPro" id="IPR044927">
    <property type="entry name" value="Endonuclea_NS_2"/>
</dbReference>
<organism evidence="2 3">
    <name type="scientific">Streptomyces griseomycini</name>
    <dbReference type="NCBI Taxonomy" id="66895"/>
    <lineage>
        <taxon>Bacteria</taxon>
        <taxon>Bacillati</taxon>
        <taxon>Actinomycetota</taxon>
        <taxon>Actinomycetes</taxon>
        <taxon>Kitasatosporales</taxon>
        <taxon>Streptomycetaceae</taxon>
        <taxon>Streptomyces</taxon>
    </lineage>
</organism>
<protein>
    <recommendedName>
        <fullName evidence="1">Type VII secretion system protein EssD-like domain-containing protein</fullName>
    </recommendedName>
</protein>
<dbReference type="Proteomes" id="UP000579523">
    <property type="component" value="Unassembled WGS sequence"/>
</dbReference>
<dbReference type="Gene3D" id="3.40.570.10">
    <property type="entry name" value="Extracellular Endonuclease, subunit A"/>
    <property type="match status" value="1"/>
</dbReference>
<sequence>MYGLTVLYTLRDAGGKPVGTGTLDVWTSAVLPARGTTWSELVRVTMTGATGLVTTLNVKFRSACSAGCRATTRAPWYGKTGDLIVGKFAKGTVSYASTPAQGTTVDFTTSYQLYVTAPGAEPIDPNASWSNPEKIRCDDDTGTPGPGCVVPSVMPVIEMSALRNDPGSPASGAGAAAAGYLWAQDNLSDGWGRDKPLTRAKNGISERTARTCGNAGSKPFRARTDLVPDDSCAAFPFGATHEGGTDGASCAEIIPHYSTGGWDFSVLTGGTASPCVRAHVPLADLQSAEGQLLEDYADQRVLEAEEFKLEISGPTAEQPQATCLKSRPDGALTSGNGWIANSSEPVSHVNKTTTPLGPAGTRAAKAQACLGAERGAGSDAEGDITGWQDAQLFALANQPGAQLARCHLIANVLGGKGGTGDGGPDNLVPCWQVGMNTGTPSMRSYEALAQKAITDNTAVGPNDAIFYQVTPHYQDGDSTIPLGVTMSATIERADGTTRPLFPDVYISNTRGNTGLFNLGN</sequence>
<name>A0A7W7PW09_9ACTN</name>
<reference evidence="2 3" key="1">
    <citation type="submission" date="2020-08" db="EMBL/GenBank/DDBJ databases">
        <title>Genomic Encyclopedia of Type Strains, Phase III (KMG-III): the genomes of soil and plant-associated and newly described type strains.</title>
        <authorList>
            <person name="Whitman W."/>
        </authorList>
    </citation>
    <scope>NUCLEOTIDE SEQUENCE [LARGE SCALE GENOMIC DNA]</scope>
    <source>
        <strain evidence="2 3">CECT 3273</strain>
    </source>
</reference>
<evidence type="ECO:0000313" key="2">
    <source>
        <dbReference type="EMBL" id="MBB4902360.1"/>
    </source>
</evidence>
<evidence type="ECO:0000313" key="3">
    <source>
        <dbReference type="Proteomes" id="UP000579523"/>
    </source>
</evidence>
<gene>
    <name evidence="2" type="ORF">FHS37_006457</name>
</gene>
<feature type="domain" description="Type VII secretion system protein EssD-like" evidence="1">
    <location>
        <begin position="387"/>
        <end position="490"/>
    </location>
</feature>
<accession>A0A7W7PW09</accession>
<keyword evidence="3" id="KW-1185">Reference proteome</keyword>
<dbReference type="InterPro" id="IPR044929">
    <property type="entry name" value="DNA/RNA_non-sp_Endonuclease_sf"/>
</dbReference>
<comment type="caution">
    <text evidence="2">The sequence shown here is derived from an EMBL/GenBank/DDBJ whole genome shotgun (WGS) entry which is preliminary data.</text>
</comment>
<proteinExistence type="predicted"/>
<dbReference type="AlphaFoldDB" id="A0A7W7PW09"/>